<dbReference type="InterPro" id="IPR005380">
    <property type="entry name" value="XS_domain"/>
</dbReference>
<accession>A0A2U1MK82</accession>
<evidence type="ECO:0000313" key="3">
    <source>
        <dbReference type="Proteomes" id="UP000245207"/>
    </source>
</evidence>
<dbReference type="STRING" id="35608.A0A2U1MK82"/>
<dbReference type="Gene3D" id="3.30.70.2890">
    <property type="entry name" value="XS domain"/>
    <property type="match status" value="1"/>
</dbReference>
<dbReference type="InterPro" id="IPR044287">
    <property type="entry name" value="SGS3"/>
</dbReference>
<comment type="caution">
    <text evidence="2">The sequence shown here is derived from an EMBL/GenBank/DDBJ whole genome shotgun (WGS) entry which is preliminary data.</text>
</comment>
<proteinExistence type="predicted"/>
<dbReference type="InterPro" id="IPR038588">
    <property type="entry name" value="XS_domain_sf"/>
</dbReference>
<organism evidence="2 3">
    <name type="scientific">Artemisia annua</name>
    <name type="common">Sweet wormwood</name>
    <dbReference type="NCBI Taxonomy" id="35608"/>
    <lineage>
        <taxon>Eukaryota</taxon>
        <taxon>Viridiplantae</taxon>
        <taxon>Streptophyta</taxon>
        <taxon>Embryophyta</taxon>
        <taxon>Tracheophyta</taxon>
        <taxon>Spermatophyta</taxon>
        <taxon>Magnoliopsida</taxon>
        <taxon>eudicotyledons</taxon>
        <taxon>Gunneridae</taxon>
        <taxon>Pentapetalae</taxon>
        <taxon>asterids</taxon>
        <taxon>campanulids</taxon>
        <taxon>Asterales</taxon>
        <taxon>Asteraceae</taxon>
        <taxon>Asteroideae</taxon>
        <taxon>Anthemideae</taxon>
        <taxon>Artemisiinae</taxon>
        <taxon>Artemisia</taxon>
    </lineage>
</organism>
<evidence type="ECO:0000313" key="2">
    <source>
        <dbReference type="EMBL" id="PWA61659.1"/>
    </source>
</evidence>
<keyword evidence="3" id="KW-1185">Reference proteome</keyword>
<gene>
    <name evidence="2" type="ORF">CTI12_AA371160</name>
</gene>
<dbReference type="GO" id="GO:0031047">
    <property type="term" value="P:regulatory ncRNA-mediated gene silencing"/>
    <property type="evidence" value="ECO:0007669"/>
    <property type="project" value="InterPro"/>
</dbReference>
<dbReference type="PANTHER" id="PTHR46602:SF11">
    <property type="entry name" value="ZINC FINGER-XS DOMAIN PROTEIN-RELATED"/>
    <property type="match status" value="1"/>
</dbReference>
<dbReference type="GO" id="GO:0051607">
    <property type="term" value="P:defense response to virus"/>
    <property type="evidence" value="ECO:0007669"/>
    <property type="project" value="InterPro"/>
</dbReference>
<protein>
    <recommendedName>
        <fullName evidence="1">XS domain-containing protein</fullName>
    </recommendedName>
</protein>
<dbReference type="EMBL" id="PKPP01005051">
    <property type="protein sequence ID" value="PWA61659.1"/>
    <property type="molecule type" value="Genomic_DNA"/>
</dbReference>
<reference evidence="2 3" key="1">
    <citation type="journal article" date="2018" name="Mol. Plant">
        <title>The genome of Artemisia annua provides insight into the evolution of Asteraceae family and artemisinin biosynthesis.</title>
        <authorList>
            <person name="Shen Q."/>
            <person name="Zhang L."/>
            <person name="Liao Z."/>
            <person name="Wang S."/>
            <person name="Yan T."/>
            <person name="Shi P."/>
            <person name="Liu M."/>
            <person name="Fu X."/>
            <person name="Pan Q."/>
            <person name="Wang Y."/>
            <person name="Lv Z."/>
            <person name="Lu X."/>
            <person name="Zhang F."/>
            <person name="Jiang W."/>
            <person name="Ma Y."/>
            <person name="Chen M."/>
            <person name="Hao X."/>
            <person name="Li L."/>
            <person name="Tang Y."/>
            <person name="Lv G."/>
            <person name="Zhou Y."/>
            <person name="Sun X."/>
            <person name="Brodelius P.E."/>
            <person name="Rose J.K.C."/>
            <person name="Tang K."/>
        </authorList>
    </citation>
    <scope>NUCLEOTIDE SEQUENCE [LARGE SCALE GENOMIC DNA]</scope>
    <source>
        <strain evidence="3">cv. Huhao1</strain>
        <tissue evidence="2">Leaf</tissue>
    </source>
</reference>
<feature type="domain" description="XS" evidence="1">
    <location>
        <begin position="2"/>
        <end position="88"/>
    </location>
</feature>
<dbReference type="Pfam" id="PF03468">
    <property type="entry name" value="XS"/>
    <property type="match status" value="1"/>
</dbReference>
<dbReference type="OrthoDB" id="1702712at2759"/>
<dbReference type="Proteomes" id="UP000245207">
    <property type="component" value="Unassembled WGS sequence"/>
</dbReference>
<dbReference type="AlphaFoldDB" id="A0A2U1MK82"/>
<evidence type="ECO:0000259" key="1">
    <source>
        <dbReference type="Pfam" id="PF03468"/>
    </source>
</evidence>
<name>A0A2U1MK82_ARTAN</name>
<dbReference type="PANTHER" id="PTHR46602">
    <property type="entry name" value="PROTEIN SUPPRESSOR OF GENE SILENCING 3"/>
    <property type="match status" value="1"/>
</dbReference>
<sequence length="132" mass="15028">MGTEELLEYHKSSGAVQARHAFRPEGHKRISVLIFDTSVEGYEKARLLSKKYEGQGIGRDNWNHHLSLFHHSGSRQLYGYLATKQDLEDFNQDLSGMYVCSFFDIECSLKVEGGGIGLVWSPETLFDQKKKT</sequence>